<reference evidence="9 10" key="1">
    <citation type="journal article" date="2019" name="Int. J. Syst. Evol. Microbiol.">
        <title>The Global Catalogue of Microorganisms (GCM) 10K type strain sequencing project: providing services to taxonomists for standard genome sequencing and annotation.</title>
        <authorList>
            <consortium name="The Broad Institute Genomics Platform"/>
            <consortium name="The Broad Institute Genome Sequencing Center for Infectious Disease"/>
            <person name="Wu L."/>
            <person name="Ma J."/>
        </authorList>
    </citation>
    <scope>NUCLEOTIDE SEQUENCE [LARGE SCALE GENOMIC DNA]</scope>
    <source>
        <strain evidence="9 10">JCM 15900</strain>
    </source>
</reference>
<feature type="transmembrane region" description="Helical" evidence="7">
    <location>
        <begin position="79"/>
        <end position="101"/>
    </location>
</feature>
<evidence type="ECO:0000256" key="4">
    <source>
        <dbReference type="ARBA" id="ARBA00022989"/>
    </source>
</evidence>
<dbReference type="RefSeq" id="WP_344337650.1">
    <property type="nucleotide sequence ID" value="NZ_BAAAPZ010000012.1"/>
</dbReference>
<feature type="transmembrane region" description="Helical" evidence="7">
    <location>
        <begin position="193"/>
        <end position="213"/>
    </location>
</feature>
<feature type="region of interest" description="Disordered" evidence="6">
    <location>
        <begin position="1"/>
        <end position="28"/>
    </location>
</feature>
<feature type="transmembrane region" description="Helical" evidence="7">
    <location>
        <begin position="168"/>
        <end position="186"/>
    </location>
</feature>
<feature type="transmembrane region" description="Helical" evidence="7">
    <location>
        <begin position="343"/>
        <end position="365"/>
    </location>
</feature>
<protein>
    <submittedName>
        <fullName evidence="9">Cytochrome c oxidase assembly protein</fullName>
    </submittedName>
</protein>
<evidence type="ECO:0000256" key="2">
    <source>
        <dbReference type="ARBA" id="ARBA00022475"/>
    </source>
</evidence>
<feature type="transmembrane region" description="Helical" evidence="7">
    <location>
        <begin position="113"/>
        <end position="140"/>
    </location>
</feature>
<feature type="transmembrane region" description="Helical" evidence="7">
    <location>
        <begin position="640"/>
        <end position="661"/>
    </location>
</feature>
<keyword evidence="3 7" id="KW-0812">Transmembrane</keyword>
<keyword evidence="4 7" id="KW-1133">Transmembrane helix</keyword>
<feature type="transmembrane region" description="Helical" evidence="7">
    <location>
        <begin position="590"/>
        <end position="620"/>
    </location>
</feature>
<evidence type="ECO:0000256" key="5">
    <source>
        <dbReference type="ARBA" id="ARBA00023136"/>
    </source>
</evidence>
<dbReference type="InterPro" id="IPR019108">
    <property type="entry name" value="Caa3_assmbl_CtaG-rel"/>
</dbReference>
<evidence type="ECO:0000256" key="1">
    <source>
        <dbReference type="ARBA" id="ARBA00004651"/>
    </source>
</evidence>
<evidence type="ECO:0000256" key="6">
    <source>
        <dbReference type="SAM" id="MobiDB-lite"/>
    </source>
</evidence>
<comment type="caution">
    <text evidence="9">The sequence shown here is derived from an EMBL/GenBank/DDBJ whole genome shotgun (WGS) entry which is preliminary data.</text>
</comment>
<feature type="transmembrane region" description="Helical" evidence="7">
    <location>
        <begin position="409"/>
        <end position="428"/>
    </location>
</feature>
<dbReference type="InterPro" id="IPR008457">
    <property type="entry name" value="Cu-R_CopD_dom"/>
</dbReference>
<feature type="transmembrane region" description="Helical" evidence="7">
    <location>
        <begin position="527"/>
        <end position="548"/>
    </location>
</feature>
<keyword evidence="2" id="KW-1003">Cell membrane</keyword>
<dbReference type="InterPro" id="IPR032694">
    <property type="entry name" value="CopC/D"/>
</dbReference>
<feature type="transmembrane region" description="Helical" evidence="7">
    <location>
        <begin position="440"/>
        <end position="462"/>
    </location>
</feature>
<proteinExistence type="predicted"/>
<keyword evidence="10" id="KW-1185">Reference proteome</keyword>
<accession>A0ABN2X1X6</accession>
<evidence type="ECO:0000256" key="7">
    <source>
        <dbReference type="SAM" id="Phobius"/>
    </source>
</evidence>
<sequence length="706" mass="74917">MTEGSRTGGNAGPRTGGEAARPDGPARTARLTQSSALPLYLLAGVVLGSLALIFTGAAAPTVVGDSGPLGRWGLPTAKFLFNTALTLTIGALVLAVGVLPRTQGRRGDVDPDWLRLLTIGQVASSVLTVSSVAVLVFTYVDTAGAQAYAGDFSAQLWSFITAIDLGRLWLGITALAAVANLCVFAFRSYAGVAVALAASLVPIGLLALLGHSAEASGHTQAVGSLAVHLVGVVLWAGGLLSLALLAPGLTRRPDLGTLVSRYSTLALIAFLLVMYSGFTNGSLRVRSLSDWWGTPYGRVLLAKLALTLLLGLIGWMHRRSVIGGLAGSGVSSGPAAGRGASALFWRLVLVETAVFGAVSGLGVVLSRTAPPVPDEPPAEPTAAELLTGEPLPPPPDWGNYFTEWRVDPIWVVITVGATVLYLLAVRRLRVRGDSWSTARTICWVAGMAVLFYITSGGVSVYGHVLFSGHMIQHMALVMVAPVPMVMGAPVTLLMRALRPRQDGSRGLREWVLVLVHSRYARFWAHPIVAAVNFAGSLVVFYHSGIMIYALETHAGHEIMIVHFLLAGYMFVQSIIGIDPGVNRFPYPVRLLVLLVTMAFHAFFGISIMSGEALIAGEWYGNMGHGWGFSALEDQVTGGEIAWGIGELPTLSVAILLAAEWFTSSTREARRRDRSEARTGDAELSAYNAMLQQLADRDRASSSRPRR</sequence>
<gene>
    <name evidence="9" type="ORF">GCM10009823_25420</name>
</gene>
<dbReference type="Pfam" id="PF09678">
    <property type="entry name" value="Caa3_CtaG"/>
    <property type="match status" value="1"/>
</dbReference>
<name>A0ABN2X1X6_9MICO</name>
<feature type="transmembrane region" description="Helical" evidence="7">
    <location>
        <begin position="258"/>
        <end position="278"/>
    </location>
</feature>
<keyword evidence="5 7" id="KW-0472">Membrane</keyword>
<dbReference type="PANTHER" id="PTHR34820:SF4">
    <property type="entry name" value="INNER MEMBRANE PROTEIN YEBZ"/>
    <property type="match status" value="1"/>
</dbReference>
<feature type="compositionally biased region" description="Gly residues" evidence="6">
    <location>
        <begin position="1"/>
        <end position="15"/>
    </location>
</feature>
<dbReference type="PANTHER" id="PTHR34820">
    <property type="entry name" value="INNER MEMBRANE PROTEIN YEBZ"/>
    <property type="match status" value="1"/>
</dbReference>
<feature type="transmembrane region" description="Helical" evidence="7">
    <location>
        <begin position="37"/>
        <end position="59"/>
    </location>
</feature>
<comment type="subcellular location">
    <subcellularLocation>
        <location evidence="1">Cell membrane</location>
        <topology evidence="1">Multi-pass membrane protein</topology>
    </subcellularLocation>
</comment>
<evidence type="ECO:0000313" key="10">
    <source>
        <dbReference type="Proteomes" id="UP001500984"/>
    </source>
</evidence>
<evidence type="ECO:0000256" key="3">
    <source>
        <dbReference type="ARBA" id="ARBA00022692"/>
    </source>
</evidence>
<organism evidence="9 10">
    <name type="scientific">Brevibacterium salitolerans</name>
    <dbReference type="NCBI Taxonomy" id="1403566"/>
    <lineage>
        <taxon>Bacteria</taxon>
        <taxon>Bacillati</taxon>
        <taxon>Actinomycetota</taxon>
        <taxon>Actinomycetes</taxon>
        <taxon>Micrococcales</taxon>
        <taxon>Brevibacteriaceae</taxon>
        <taxon>Brevibacterium</taxon>
    </lineage>
</organism>
<evidence type="ECO:0000259" key="8">
    <source>
        <dbReference type="Pfam" id="PF05425"/>
    </source>
</evidence>
<feature type="transmembrane region" description="Helical" evidence="7">
    <location>
        <begin position="560"/>
        <end position="578"/>
    </location>
</feature>
<feature type="transmembrane region" description="Helical" evidence="7">
    <location>
        <begin position="298"/>
        <end position="316"/>
    </location>
</feature>
<evidence type="ECO:0000313" key="9">
    <source>
        <dbReference type="EMBL" id="GAA2102148.1"/>
    </source>
</evidence>
<dbReference type="EMBL" id="BAAAPZ010000012">
    <property type="protein sequence ID" value="GAA2102148.1"/>
    <property type="molecule type" value="Genomic_DNA"/>
</dbReference>
<feature type="domain" description="Copper resistance protein D" evidence="8">
    <location>
        <begin position="258"/>
        <end position="365"/>
    </location>
</feature>
<feature type="transmembrane region" description="Helical" evidence="7">
    <location>
        <begin position="225"/>
        <end position="246"/>
    </location>
</feature>
<feature type="transmembrane region" description="Helical" evidence="7">
    <location>
        <begin position="474"/>
        <end position="497"/>
    </location>
</feature>
<dbReference type="Proteomes" id="UP001500984">
    <property type="component" value="Unassembled WGS sequence"/>
</dbReference>
<dbReference type="Pfam" id="PF05425">
    <property type="entry name" value="CopD"/>
    <property type="match status" value="1"/>
</dbReference>